<sequence>MFAKQKPTKRNKDKQMKFTVISLDTERFAEISNCLEVFDNYFRGKKDPLSILVRTLFDDDLEQLSNDCLNAFPTSDVFNSGYLFVAMSFLLDKIPLKVSSYFDITVQYCTRDCKMSADLMMKCLSMNEYLVGENITKIVLTLKDIFRNIMTKSDALKLLKMIRQSQHLTQEQSVISAVPLVAFDLDDAFPVSIKPTPFAFSFLFDVMNSGCLSVKQMHRVLDFFTTYKSSIDDEMKENLFNELCTLMSVENTIETSLKLTNLLKLLST</sequence>
<gene>
    <name evidence="1" type="ORF">TVAG_033050</name>
</gene>
<dbReference type="EMBL" id="DS113695">
    <property type="protein sequence ID" value="EAX97932.1"/>
    <property type="molecule type" value="Genomic_DNA"/>
</dbReference>
<dbReference type="VEuPathDB" id="TrichDB:TVAG_033050"/>
<proteinExistence type="predicted"/>
<dbReference type="AlphaFoldDB" id="A2FB04"/>
<evidence type="ECO:0000313" key="2">
    <source>
        <dbReference type="Proteomes" id="UP000001542"/>
    </source>
</evidence>
<evidence type="ECO:0000313" key="1">
    <source>
        <dbReference type="EMBL" id="EAX97932.1"/>
    </source>
</evidence>
<reference evidence="1" key="1">
    <citation type="submission" date="2006-10" db="EMBL/GenBank/DDBJ databases">
        <authorList>
            <person name="Amadeo P."/>
            <person name="Zhao Q."/>
            <person name="Wortman J."/>
            <person name="Fraser-Liggett C."/>
            <person name="Carlton J."/>
        </authorList>
    </citation>
    <scope>NUCLEOTIDE SEQUENCE</scope>
    <source>
        <strain evidence="1">G3</strain>
    </source>
</reference>
<accession>A2FB04</accession>
<dbReference type="VEuPathDB" id="TrichDB:TVAGG3_0049610"/>
<dbReference type="InParanoid" id="A2FB04"/>
<dbReference type="KEGG" id="tva:4755721"/>
<name>A2FB04_TRIV3</name>
<protein>
    <submittedName>
        <fullName evidence="1">Uncharacterized protein</fullName>
    </submittedName>
</protein>
<dbReference type="Proteomes" id="UP000001542">
    <property type="component" value="Unassembled WGS sequence"/>
</dbReference>
<keyword evidence="2" id="KW-1185">Reference proteome</keyword>
<organism evidence="1 2">
    <name type="scientific">Trichomonas vaginalis (strain ATCC PRA-98 / G3)</name>
    <dbReference type="NCBI Taxonomy" id="412133"/>
    <lineage>
        <taxon>Eukaryota</taxon>
        <taxon>Metamonada</taxon>
        <taxon>Parabasalia</taxon>
        <taxon>Trichomonadida</taxon>
        <taxon>Trichomonadidae</taxon>
        <taxon>Trichomonas</taxon>
    </lineage>
</organism>
<reference evidence="1" key="2">
    <citation type="journal article" date="2007" name="Science">
        <title>Draft genome sequence of the sexually transmitted pathogen Trichomonas vaginalis.</title>
        <authorList>
            <person name="Carlton J.M."/>
            <person name="Hirt R.P."/>
            <person name="Silva J.C."/>
            <person name="Delcher A.L."/>
            <person name="Schatz M."/>
            <person name="Zhao Q."/>
            <person name="Wortman J.R."/>
            <person name="Bidwell S.L."/>
            <person name="Alsmark U.C.M."/>
            <person name="Besteiro S."/>
            <person name="Sicheritz-Ponten T."/>
            <person name="Noel C.J."/>
            <person name="Dacks J.B."/>
            <person name="Foster P.G."/>
            <person name="Simillion C."/>
            <person name="Van de Peer Y."/>
            <person name="Miranda-Saavedra D."/>
            <person name="Barton G.J."/>
            <person name="Westrop G.D."/>
            <person name="Mueller S."/>
            <person name="Dessi D."/>
            <person name="Fiori P.L."/>
            <person name="Ren Q."/>
            <person name="Paulsen I."/>
            <person name="Zhang H."/>
            <person name="Bastida-Corcuera F.D."/>
            <person name="Simoes-Barbosa A."/>
            <person name="Brown M.T."/>
            <person name="Hayes R.D."/>
            <person name="Mukherjee M."/>
            <person name="Okumura C.Y."/>
            <person name="Schneider R."/>
            <person name="Smith A.J."/>
            <person name="Vanacova S."/>
            <person name="Villalvazo M."/>
            <person name="Haas B.J."/>
            <person name="Pertea M."/>
            <person name="Feldblyum T.V."/>
            <person name="Utterback T.R."/>
            <person name="Shu C.L."/>
            <person name="Osoegawa K."/>
            <person name="de Jong P.J."/>
            <person name="Hrdy I."/>
            <person name="Horvathova L."/>
            <person name="Zubacova Z."/>
            <person name="Dolezal P."/>
            <person name="Malik S.B."/>
            <person name="Logsdon J.M. Jr."/>
            <person name="Henze K."/>
            <person name="Gupta A."/>
            <person name="Wang C.C."/>
            <person name="Dunne R.L."/>
            <person name="Upcroft J.A."/>
            <person name="Upcroft P."/>
            <person name="White O."/>
            <person name="Salzberg S.L."/>
            <person name="Tang P."/>
            <person name="Chiu C.-H."/>
            <person name="Lee Y.-S."/>
            <person name="Embley T.M."/>
            <person name="Coombs G.H."/>
            <person name="Mottram J.C."/>
            <person name="Tachezy J."/>
            <person name="Fraser-Liggett C.M."/>
            <person name="Johnson P.J."/>
        </authorList>
    </citation>
    <scope>NUCLEOTIDE SEQUENCE [LARGE SCALE GENOMIC DNA]</scope>
    <source>
        <strain evidence="1">G3</strain>
    </source>
</reference>